<evidence type="ECO:0000256" key="1">
    <source>
        <dbReference type="SAM" id="MobiDB-lite"/>
    </source>
</evidence>
<proteinExistence type="predicted"/>
<dbReference type="EMBL" id="CAAALY010245635">
    <property type="protein sequence ID" value="VEL33349.1"/>
    <property type="molecule type" value="Genomic_DNA"/>
</dbReference>
<evidence type="ECO:0000313" key="3">
    <source>
        <dbReference type="Proteomes" id="UP000784294"/>
    </source>
</evidence>
<dbReference type="Proteomes" id="UP000784294">
    <property type="component" value="Unassembled WGS sequence"/>
</dbReference>
<protein>
    <submittedName>
        <fullName evidence="2">Uncharacterized protein</fullName>
    </submittedName>
</protein>
<organism evidence="2 3">
    <name type="scientific">Protopolystoma xenopodis</name>
    <dbReference type="NCBI Taxonomy" id="117903"/>
    <lineage>
        <taxon>Eukaryota</taxon>
        <taxon>Metazoa</taxon>
        <taxon>Spiralia</taxon>
        <taxon>Lophotrochozoa</taxon>
        <taxon>Platyhelminthes</taxon>
        <taxon>Monogenea</taxon>
        <taxon>Polyopisthocotylea</taxon>
        <taxon>Polystomatidea</taxon>
        <taxon>Polystomatidae</taxon>
        <taxon>Protopolystoma</taxon>
    </lineage>
</organism>
<gene>
    <name evidence="2" type="ORF">PXEA_LOCUS26789</name>
</gene>
<comment type="caution">
    <text evidence="2">The sequence shown here is derived from an EMBL/GenBank/DDBJ whole genome shotgun (WGS) entry which is preliminary data.</text>
</comment>
<reference evidence="2" key="1">
    <citation type="submission" date="2018-11" db="EMBL/GenBank/DDBJ databases">
        <authorList>
            <consortium name="Pathogen Informatics"/>
        </authorList>
    </citation>
    <scope>NUCLEOTIDE SEQUENCE</scope>
</reference>
<feature type="region of interest" description="Disordered" evidence="1">
    <location>
        <begin position="1"/>
        <end position="31"/>
    </location>
</feature>
<keyword evidence="3" id="KW-1185">Reference proteome</keyword>
<evidence type="ECO:0000313" key="2">
    <source>
        <dbReference type="EMBL" id="VEL33349.1"/>
    </source>
</evidence>
<accession>A0A448XCF1</accession>
<dbReference type="AlphaFoldDB" id="A0A448XCF1"/>
<sequence>MGKLNSRPRRDREAAHQLGLSETACPGHRDPNHSGTTWRFLIGYMIPFIVSFGGTTTHFRNAGTEDFKGKYHKIKAHQRIHANDSPRRRVRLCEDYSESRWVGKCRLVRGRWAGLQMRLSLRLGGAYDREASTSGKASSAGSGKD</sequence>
<name>A0A448XCF1_9PLAT</name>